<dbReference type="Pfam" id="PF21547">
    <property type="entry name" value="TTI1"/>
    <property type="match status" value="1"/>
</dbReference>
<dbReference type="GO" id="GO:0005737">
    <property type="term" value="C:cytoplasm"/>
    <property type="evidence" value="ECO:0007669"/>
    <property type="project" value="TreeGrafter"/>
</dbReference>
<evidence type="ECO:0000313" key="4">
    <source>
        <dbReference type="EMBL" id="KAF0982916.1"/>
    </source>
</evidence>
<dbReference type="InterPro" id="IPR052587">
    <property type="entry name" value="TELO2-interacting_protein_1"/>
</dbReference>
<dbReference type="RefSeq" id="XP_044567629.1">
    <property type="nucleotide sequence ID" value="XM_044701242.1"/>
</dbReference>
<dbReference type="InterPro" id="IPR057566">
    <property type="entry name" value="TPR_TTI1_N"/>
</dbReference>
<proteinExistence type="predicted"/>
<organism evidence="4 5">
    <name type="scientific">Naegleria fowleri</name>
    <name type="common">Brain eating amoeba</name>
    <dbReference type="NCBI Taxonomy" id="5763"/>
    <lineage>
        <taxon>Eukaryota</taxon>
        <taxon>Discoba</taxon>
        <taxon>Heterolobosea</taxon>
        <taxon>Tetramitia</taxon>
        <taxon>Eutetramitia</taxon>
        <taxon>Vahlkampfiidae</taxon>
        <taxon>Naegleria</taxon>
    </lineage>
</organism>
<sequence>MNRSLHASMGGVDDEPKSINTTSRRHSAHIEADEQPLVVMTKSSEISSLSKNERIQTTLSQDHQQQSDRSEHLQSLKCRKETRRTNHAHENSNLVNDSSHSSIPIKDLLDRLSIKEKKLEELHQKRLEREKKHFENPHVDTILLEHKSKFDALKEEKNKIEQELTIVKNRYEDKIAHLQLQVEELQLDKEIAEEHVKQLQEQLDEIMLKESELEKHDLGLEYLDVETHYKQKIQELITKNTDYSNALNLMATQLRNLECYRHLYVDLERVNREEIEMIQTELFEREAYCHDLEQCLINLQQTIKEREEMIECFKLDRKNSDISRHQASEQLISGLNNDERNFRSWKIKKELMKIDIELLTKQKDILYSFLPEKLWEDHASWVKTFYSIDSSSKKLACAIRHMFEGCSCPDLTSTDYHVRAHFFLSSCIYILELYIYRIGSIDCIKEISTNVKYLFEIQYAIDRLLHTIQKATLTENSFVEIAVSLSYSIANLLHDVFELSSKFSGKLFSLTMKANVLMATNNFKIILDIKHALLFVTLAYETVLSRFLQIFHIHSYSSDSKEKQLSKIEKLLLNSKVDVAYVSYHQFSDISFRQLSQLLISILGISHEDVLSSETYDKIIDSILSKRVSTLKKELEACDVVKPLLERSEREKKEMTRVIVDLQEKLQKLLEERDTIEGLKIAIQNIENENRDLKEQLRDLEHFKLKYEEAIHEEQLYMDTIDKMRNDIITLDTFCKELEEKLRLTPSESGHPKHTLQRQLSRTPSFSKRLPSIMGDQTEKLELERARRDLEHLKHQSFISKIQQSENTMISIVHNPIFMEDESQQQKKLLRKALSKLTREVTFLPISAVDLTSTKCKPENQLMRTLNLIEEQKRKLDVFNHTFHTQENNNTSEPQIRNISSRISSVDTNALKFFREELKPKCSELATLLQQVTHPLSETTTAKLNATLTNITKFISNCNQDIDMFLDYITFPLLLILEKDFIYRKKKATSNGLPSVVLENTLDALSSCFRKLKAMEQGEKFIALFQSLFIIHIIYSDDINNSTSEIFVNSSSVASSEELKLSLMNAFRDLVNCKWVSYSHTSKLFTVQSISIFASKLLDVALKERNRLLVETSLRTICDLLTLCRKTQDHLPDDNFKIIIESIFPGLISQVSKLIISPPYIARAVQCAAFDLFGTVTCMNCSDVLNGFIPESQVTKSDNSGETLLTIEKLSQMIFANNDKKKEVKAKFEKFEPFLRKIFSTEIYAQYSSTVTFDQVTEIQQCMLENCANILKECSHTLSDSVDVLVECLLVGGRDNIEFIEHSDSIENRFLTLVKSIPSLCRSTNEKEKIVTFKLFHNYMEYILKSQKGANFISSDEVISEITLTLMLSLQMDHYSPITEDNHFPKKIFLNFVDDRMIQVIYSICRLLGGELGLFSKRYIEHLLSIAFSIRNKSSESLSYRNESILVLIQILEGLLQEASSHEEFIQDFSRTMLHTVVDTMSEKLIETSTDSVETNCLILECISAVAKFVNPNHQDERDMFLLKILYPILNQLGYSSIHIRQSCFKAIYEISKHFYPNNKDLLSPRDCVMYLLATNFDYMIDDIRYRLKYLSLYPHIPQVLNTLFEYNVIGKRFTSLPATRETSYEQCLTHLNMVNIVDDCIQSVFAAIDQQQLVESSNLKKTILPTLFSILGNIIKTLNILKQERESLELSEKKELSEKEITTIKSILFKLQHFMNSSQNSLLNSVSFLTIIEHAISMFEHSNIREEDEHSTGNKILSSIHILWPMLMTHLLQKRTSIVLKQRTIELIQLLGVKFDDFLGSRILSELIPYLNRILKEYFHSHVVLKYKNEPTRMDYYKTEPEYKYLRAIFCFLIEMLQTKTLKENMEHSSLKELREQVILDKYLKSSCDESIPEELRELANKLKELFLEGDREEHDNNC</sequence>
<evidence type="ECO:0000259" key="3">
    <source>
        <dbReference type="Pfam" id="PF24173"/>
    </source>
</evidence>
<name>A0A6A5C586_NAEFO</name>
<evidence type="ECO:0000256" key="1">
    <source>
        <dbReference type="SAM" id="Coils"/>
    </source>
</evidence>
<feature type="region of interest" description="Disordered" evidence="2">
    <location>
        <begin position="82"/>
        <end position="101"/>
    </location>
</feature>
<dbReference type="GeneID" id="68118110"/>
<feature type="region of interest" description="Disordered" evidence="2">
    <location>
        <begin position="745"/>
        <end position="771"/>
    </location>
</feature>
<dbReference type="SUPFAM" id="SSF48371">
    <property type="entry name" value="ARM repeat"/>
    <property type="match status" value="1"/>
</dbReference>
<dbReference type="VEuPathDB" id="AmoebaDB:NfTy_015550"/>
<dbReference type="OrthoDB" id="49511at2759"/>
<feature type="compositionally biased region" description="Polar residues" evidence="2">
    <location>
        <begin position="91"/>
        <end position="101"/>
    </location>
</feature>
<dbReference type="InterPro" id="IPR049362">
    <property type="entry name" value="TTI1_rpt"/>
</dbReference>
<dbReference type="InterPro" id="IPR016024">
    <property type="entry name" value="ARM-type_fold"/>
</dbReference>
<comment type="caution">
    <text evidence="4">The sequence shown here is derived from an EMBL/GenBank/DDBJ whole genome shotgun (WGS) entry which is preliminary data.</text>
</comment>
<feature type="domain" description="TTI1 N-terminal TPR" evidence="3">
    <location>
        <begin position="917"/>
        <end position="1291"/>
    </location>
</feature>
<protein>
    <recommendedName>
        <fullName evidence="3">TTI1 N-terminal TPR domain-containing protein</fullName>
    </recommendedName>
</protein>
<dbReference type="VEuPathDB" id="AmoebaDB:NF0025480"/>
<dbReference type="PANTHER" id="PTHR18460:SF3">
    <property type="entry name" value="TELO2-INTERACTING PROTEIN 1 HOMOLOG"/>
    <property type="match status" value="1"/>
</dbReference>
<feature type="compositionally biased region" description="Basic and acidic residues" evidence="2">
    <location>
        <begin position="65"/>
        <end position="74"/>
    </location>
</feature>
<keyword evidence="5" id="KW-1185">Reference proteome</keyword>
<dbReference type="VEuPathDB" id="AmoebaDB:FDP41_010895"/>
<evidence type="ECO:0000313" key="5">
    <source>
        <dbReference type="Proteomes" id="UP000444721"/>
    </source>
</evidence>
<gene>
    <name evidence="4" type="ORF">FDP41_010895</name>
</gene>
<feature type="region of interest" description="Disordered" evidence="2">
    <location>
        <begin position="1"/>
        <end position="74"/>
    </location>
</feature>
<evidence type="ECO:0000256" key="2">
    <source>
        <dbReference type="SAM" id="MobiDB-lite"/>
    </source>
</evidence>
<feature type="compositionally biased region" description="Polar residues" evidence="2">
    <location>
        <begin position="757"/>
        <end position="766"/>
    </location>
</feature>
<dbReference type="PANTHER" id="PTHR18460">
    <property type="entry name" value="TEL2 INTERACTING PROTEIN 1 TTI1 FAMILY MEMBER"/>
    <property type="match status" value="1"/>
</dbReference>
<reference evidence="4 5" key="1">
    <citation type="journal article" date="2019" name="Sci. Rep.">
        <title>Nanopore sequencing improves the draft genome of the human pathogenic amoeba Naegleria fowleri.</title>
        <authorList>
            <person name="Liechti N."/>
            <person name="Schurch N."/>
            <person name="Bruggmann R."/>
            <person name="Wittwer M."/>
        </authorList>
    </citation>
    <scope>NUCLEOTIDE SEQUENCE [LARGE SCALE GENOMIC DNA]</scope>
    <source>
        <strain evidence="4 5">ATCC 30894</strain>
    </source>
</reference>
<feature type="compositionally biased region" description="Polar residues" evidence="2">
    <location>
        <begin position="41"/>
        <end position="64"/>
    </location>
</feature>
<accession>A0A6A5C586</accession>
<dbReference type="Proteomes" id="UP000444721">
    <property type="component" value="Unassembled WGS sequence"/>
</dbReference>
<feature type="coiled-coil region" evidence="1">
    <location>
        <begin position="645"/>
        <end position="713"/>
    </location>
</feature>
<dbReference type="EMBL" id="VFQX01000007">
    <property type="protein sequence ID" value="KAF0982916.1"/>
    <property type="molecule type" value="Genomic_DNA"/>
</dbReference>
<keyword evidence="1" id="KW-0175">Coiled coil</keyword>
<feature type="coiled-coil region" evidence="1">
    <location>
        <begin position="105"/>
        <end position="216"/>
    </location>
</feature>
<dbReference type="Pfam" id="PF24173">
    <property type="entry name" value="TPR_TTI1_N"/>
    <property type="match status" value="1"/>
</dbReference>
<dbReference type="VEuPathDB" id="AmoebaDB:NF0025470"/>
<dbReference type="Pfam" id="PF24176">
    <property type="entry name" value="TPR_TTI1_2nd"/>
    <property type="match status" value="1"/>
</dbReference>